<sequence>MTTKRGGARIAPESERRAKLAKLKHMLGQGYGMEIACKRAGTTSITARKWAKELGVKM</sequence>
<reference evidence="1" key="1">
    <citation type="submission" date="2020-04" db="EMBL/GenBank/DDBJ databases">
        <authorList>
            <person name="Chiriac C."/>
            <person name="Salcher M."/>
            <person name="Ghai R."/>
            <person name="Kavagutti S V."/>
        </authorList>
    </citation>
    <scope>NUCLEOTIDE SEQUENCE</scope>
</reference>
<protein>
    <submittedName>
        <fullName evidence="1">Uncharacterized protein</fullName>
    </submittedName>
</protein>
<evidence type="ECO:0000313" key="1">
    <source>
        <dbReference type="EMBL" id="CAB4155342.1"/>
    </source>
</evidence>
<name>A0A6J5N9Y5_9CAUD</name>
<proteinExistence type="predicted"/>
<accession>A0A6J5N9Y5</accession>
<dbReference type="EMBL" id="LR796630">
    <property type="protein sequence ID" value="CAB4155342.1"/>
    <property type="molecule type" value="Genomic_DNA"/>
</dbReference>
<organism evidence="1">
    <name type="scientific">uncultured Caudovirales phage</name>
    <dbReference type="NCBI Taxonomy" id="2100421"/>
    <lineage>
        <taxon>Viruses</taxon>
        <taxon>Duplodnaviria</taxon>
        <taxon>Heunggongvirae</taxon>
        <taxon>Uroviricota</taxon>
        <taxon>Caudoviricetes</taxon>
        <taxon>Peduoviridae</taxon>
        <taxon>Maltschvirus</taxon>
        <taxon>Maltschvirus maltsch</taxon>
    </lineage>
</organism>
<gene>
    <name evidence="1" type="ORF">UFOVP674_5</name>
</gene>